<dbReference type="Pfam" id="PF13648">
    <property type="entry name" value="Lipocalin_4"/>
    <property type="match status" value="2"/>
</dbReference>
<evidence type="ECO:0000313" key="3">
    <source>
        <dbReference type="Proteomes" id="UP000044026"/>
    </source>
</evidence>
<dbReference type="EMBL" id="CDOE01000015">
    <property type="protein sequence ID" value="CEN32860.1"/>
    <property type="molecule type" value="Genomic_DNA"/>
</dbReference>
<name>A0A0B7H0E5_9FLAO</name>
<protein>
    <recommendedName>
        <fullName evidence="1">Lipocalin-like domain-containing protein</fullName>
    </recommendedName>
</protein>
<organism evidence="2 3">
    <name type="scientific">Capnocytophaga canimorsus</name>
    <dbReference type="NCBI Taxonomy" id="28188"/>
    <lineage>
        <taxon>Bacteria</taxon>
        <taxon>Pseudomonadati</taxon>
        <taxon>Bacteroidota</taxon>
        <taxon>Flavobacteriia</taxon>
        <taxon>Flavobacteriales</taxon>
        <taxon>Flavobacteriaceae</taxon>
        <taxon>Capnocytophaga</taxon>
    </lineage>
</organism>
<dbReference type="RefSeq" id="WP_041998513.1">
    <property type="nucleotide sequence ID" value="NZ_CP022382.1"/>
</dbReference>
<evidence type="ECO:0000313" key="2">
    <source>
        <dbReference type="EMBL" id="CEN32860.1"/>
    </source>
</evidence>
<dbReference type="PROSITE" id="PS51257">
    <property type="entry name" value="PROKAR_LIPOPROTEIN"/>
    <property type="match status" value="1"/>
</dbReference>
<reference evidence="2 3" key="1">
    <citation type="submission" date="2015-01" db="EMBL/GenBank/DDBJ databases">
        <authorList>
            <person name="Xiang T."/>
            <person name="Song Y."/>
            <person name="Huang L."/>
            <person name="Wang B."/>
            <person name="Wu P."/>
        </authorList>
    </citation>
    <scope>NUCLEOTIDE SEQUENCE [LARGE SCALE GENOMIC DNA]</scope>
    <source>
        <strain evidence="2 3">Cc12</strain>
    </source>
</reference>
<dbReference type="AlphaFoldDB" id="A0A0B7H0E5"/>
<sequence>MKKVLTSVVAILAVSLYSCGKDDKKNDAPNPLIGEWALQSQVEGGKEFKEECQEYTYFLFTEKDIENHQFRKEGSVCEDKFGGKVSYTISNNQIHFEARGQKASIPFSVKDDILTITLGTVTQTYKKNARKTPPAVPTNPFIGTWKLETFIVNGKVEHLDECQKQSTYVFTDTNLKVTSLNRKNNSTECETTIEEISYSISENKIVMRKGEKNIEYTFLIKDNTLTFSGITEGDIAEPFTITLKKQ</sequence>
<dbReference type="GeneID" id="69579797"/>
<feature type="domain" description="Lipocalin-like" evidence="1">
    <location>
        <begin position="32"/>
        <end position="114"/>
    </location>
</feature>
<accession>A0A0B7H0E5</accession>
<proteinExistence type="predicted"/>
<dbReference type="InterPro" id="IPR024311">
    <property type="entry name" value="Lipocalin-like"/>
</dbReference>
<evidence type="ECO:0000259" key="1">
    <source>
        <dbReference type="Pfam" id="PF13648"/>
    </source>
</evidence>
<dbReference type="Proteomes" id="UP000044026">
    <property type="component" value="Unassembled WGS sequence"/>
</dbReference>
<feature type="domain" description="Lipocalin-like" evidence="1">
    <location>
        <begin position="142"/>
        <end position="227"/>
    </location>
</feature>
<gene>
    <name evidence="2" type="ORF">CCAN12_220005</name>
</gene>